<comment type="caution">
    <text evidence="1">The sequence shown here is derived from an EMBL/GenBank/DDBJ whole genome shotgun (WGS) entry which is preliminary data.</text>
</comment>
<organism evidence="1 2">
    <name type="scientific">Symbiodinium microadriaticum</name>
    <name type="common">Dinoflagellate</name>
    <name type="synonym">Zooxanthella microadriatica</name>
    <dbReference type="NCBI Taxonomy" id="2951"/>
    <lineage>
        <taxon>Eukaryota</taxon>
        <taxon>Sar</taxon>
        <taxon>Alveolata</taxon>
        <taxon>Dinophyceae</taxon>
        <taxon>Suessiales</taxon>
        <taxon>Symbiodiniaceae</taxon>
        <taxon>Symbiodinium</taxon>
    </lineage>
</organism>
<proteinExistence type="predicted"/>
<evidence type="ECO:0000313" key="2">
    <source>
        <dbReference type="Proteomes" id="UP000186817"/>
    </source>
</evidence>
<name>A0A1Q9E353_SYMMI</name>
<dbReference type="EMBL" id="LSRX01000280">
    <property type="protein sequence ID" value="OLQ01831.1"/>
    <property type="molecule type" value="Genomic_DNA"/>
</dbReference>
<evidence type="ECO:0000313" key="1">
    <source>
        <dbReference type="EMBL" id="OLQ01831.1"/>
    </source>
</evidence>
<sequence length="274" mass="30573">MIRQCKVDRYRYVPQCQGHPQLLQELAAASQPCQAYVADEEGLLVLALFADASFALIRPQEERSQRGTAELLSVSREQLRTSLEAFPCSLQLVLRKTTVLGGADFVQFLPLAPGEAEPLLLRLCTARMRRLQADRVPAKNRMRKGEVQGVQRKQFPGGMFDYGTLASVEKCTSEELAEKWLGKLDLKDSGPQPGHQPGHVLDREDFRRLDAAGNQRYIDGVAQVYDTYGADWTQLCAEVPGLEGMCQSWPLLMEKRLQGRTLLGAGCAERSEVH</sequence>
<keyword evidence="2" id="KW-1185">Reference proteome</keyword>
<accession>A0A1Q9E353</accession>
<dbReference type="Proteomes" id="UP000186817">
    <property type="component" value="Unassembled WGS sequence"/>
</dbReference>
<dbReference type="AlphaFoldDB" id="A0A1Q9E353"/>
<reference evidence="1 2" key="1">
    <citation type="submission" date="2016-02" db="EMBL/GenBank/DDBJ databases">
        <title>Genome analysis of coral dinoflagellate symbionts highlights evolutionary adaptations to a symbiotic lifestyle.</title>
        <authorList>
            <person name="Aranda M."/>
            <person name="Li Y."/>
            <person name="Liew Y.J."/>
            <person name="Baumgarten S."/>
            <person name="Simakov O."/>
            <person name="Wilson M."/>
            <person name="Piel J."/>
            <person name="Ashoor H."/>
            <person name="Bougouffa S."/>
            <person name="Bajic V.B."/>
            <person name="Ryu T."/>
            <person name="Ravasi T."/>
            <person name="Bayer T."/>
            <person name="Micklem G."/>
            <person name="Kim H."/>
            <person name="Bhak J."/>
            <person name="Lajeunesse T.C."/>
            <person name="Voolstra C.R."/>
        </authorList>
    </citation>
    <scope>NUCLEOTIDE SEQUENCE [LARGE SCALE GENOMIC DNA]</scope>
    <source>
        <strain evidence="1 2">CCMP2467</strain>
    </source>
</reference>
<dbReference type="OrthoDB" id="10647731at2759"/>
<gene>
    <name evidence="1" type="ORF">AK812_SmicGene15380</name>
</gene>
<protein>
    <submittedName>
        <fullName evidence="1">Uncharacterized protein</fullName>
    </submittedName>
</protein>